<dbReference type="AlphaFoldDB" id="A0A6J4ULW4"/>
<dbReference type="PANTHER" id="PTHR46229">
    <property type="entry name" value="BOLA TRANSCRIPTION REGULATOR"/>
    <property type="match status" value="1"/>
</dbReference>
<dbReference type="InterPro" id="IPR002634">
    <property type="entry name" value="BolA"/>
</dbReference>
<dbReference type="SUPFAM" id="SSF82657">
    <property type="entry name" value="BolA-like"/>
    <property type="match status" value="1"/>
</dbReference>
<reference evidence="3" key="1">
    <citation type="submission" date="2020-02" db="EMBL/GenBank/DDBJ databases">
        <authorList>
            <person name="Meier V. D."/>
        </authorList>
    </citation>
    <scope>NUCLEOTIDE SEQUENCE</scope>
    <source>
        <strain evidence="3">AVDCRST_MAG79</strain>
    </source>
</reference>
<evidence type="ECO:0000313" key="3">
    <source>
        <dbReference type="EMBL" id="CAA9552996.1"/>
    </source>
</evidence>
<organism evidence="3">
    <name type="scientific">uncultured Thermoleophilia bacterium</name>
    <dbReference type="NCBI Taxonomy" id="1497501"/>
    <lineage>
        <taxon>Bacteria</taxon>
        <taxon>Bacillati</taxon>
        <taxon>Actinomycetota</taxon>
        <taxon>Thermoleophilia</taxon>
        <taxon>environmental samples</taxon>
    </lineage>
</organism>
<dbReference type="PIRSF" id="PIRSF003113">
    <property type="entry name" value="BolA"/>
    <property type="match status" value="1"/>
</dbReference>
<dbReference type="InterPro" id="IPR050961">
    <property type="entry name" value="BolA/IbaG_stress_morph_reg"/>
</dbReference>
<dbReference type="PANTHER" id="PTHR46229:SF2">
    <property type="entry name" value="BOLA-LIKE PROTEIN 1"/>
    <property type="match status" value="1"/>
</dbReference>
<protein>
    <recommendedName>
        <fullName evidence="4">YrbA protein</fullName>
    </recommendedName>
</protein>
<evidence type="ECO:0000256" key="1">
    <source>
        <dbReference type="ARBA" id="ARBA00005578"/>
    </source>
</evidence>
<sequence length="82" mass="8735">MSVPRLEDVRELIERAIPGARVEVEDFAGGGGDHLTARVVSERFAGLSRLEQHRLVYAAVEAELGSGAIHALSIKTAVPGQT</sequence>
<gene>
    <name evidence="3" type="ORF">AVDCRST_MAG79-2849</name>
</gene>
<proteinExistence type="inferred from homology"/>
<accession>A0A6J4ULW4</accession>
<comment type="similarity">
    <text evidence="1 2">Belongs to the BolA/IbaG family.</text>
</comment>
<evidence type="ECO:0000256" key="2">
    <source>
        <dbReference type="RuleBase" id="RU003860"/>
    </source>
</evidence>
<evidence type="ECO:0008006" key="4">
    <source>
        <dbReference type="Google" id="ProtNLM"/>
    </source>
</evidence>
<dbReference type="Gene3D" id="3.30.300.90">
    <property type="entry name" value="BolA-like"/>
    <property type="match status" value="1"/>
</dbReference>
<dbReference type="Pfam" id="PF01722">
    <property type="entry name" value="BolA"/>
    <property type="match status" value="1"/>
</dbReference>
<dbReference type="EMBL" id="CADCWC010000447">
    <property type="protein sequence ID" value="CAA9552996.1"/>
    <property type="molecule type" value="Genomic_DNA"/>
</dbReference>
<name>A0A6J4ULW4_9ACTN</name>
<dbReference type="InterPro" id="IPR036065">
    <property type="entry name" value="BolA-like_sf"/>
</dbReference>